<gene>
    <name evidence="2" type="ORF">GTHE00462_LOCUS15795</name>
</gene>
<dbReference type="EMBL" id="HBKN01020056">
    <property type="protein sequence ID" value="CAE2300681.1"/>
    <property type="molecule type" value="Transcribed_RNA"/>
</dbReference>
<evidence type="ECO:0000313" key="2">
    <source>
        <dbReference type="EMBL" id="CAE2300681.1"/>
    </source>
</evidence>
<sequence>MRKLSLLRNRFFSLFSAVLLQSLISPGHAAVTTSPIAFIPAPILRGRGRAVTAAARMVGGGIRMTGARAFVVSAGKGSEENVMLGKLIVSGARRRGIGCVSLETRLRQAVDAPSQCSVDGIYRDEPLNYLDNEFLAIHAASGMRVASGCPVRLLYGVHGGCDACKCRVPNFQEVKRFCPFYGSGARYATMKMSWENSQKLQEMFLQCKCLVILSANEDLAAPLDNPTRRNILKYQMGIVDEAKKANVERILLIGPSDNVPLGQSSIAKRLMQDAQVSKGLNKAKSQLAGLKVWDNMQVSENSKPLQPLAIERYLDERGITYQSIRAPYAFITTEAIADLVVENLIHAGSADRIVVDES</sequence>
<reference evidence="2" key="1">
    <citation type="submission" date="2021-01" db="EMBL/GenBank/DDBJ databases">
        <authorList>
            <person name="Corre E."/>
            <person name="Pelletier E."/>
            <person name="Niang G."/>
            <person name="Scheremetjew M."/>
            <person name="Finn R."/>
            <person name="Kale V."/>
            <person name="Holt S."/>
            <person name="Cochrane G."/>
            <person name="Meng A."/>
            <person name="Brown T."/>
            <person name="Cohen L."/>
        </authorList>
    </citation>
    <scope>NUCLEOTIDE SEQUENCE</scope>
    <source>
        <strain evidence="2">CCMP 2712</strain>
    </source>
</reference>
<feature type="chain" id="PRO_5030604877" evidence="1">
    <location>
        <begin position="30"/>
        <end position="358"/>
    </location>
</feature>
<dbReference type="AlphaFoldDB" id="A0A7S4KNS4"/>
<evidence type="ECO:0000256" key="1">
    <source>
        <dbReference type="SAM" id="SignalP"/>
    </source>
</evidence>
<feature type="signal peptide" evidence="1">
    <location>
        <begin position="1"/>
        <end position="29"/>
    </location>
</feature>
<proteinExistence type="predicted"/>
<accession>A0A7S4KNS4</accession>
<protein>
    <submittedName>
        <fullName evidence="2">Uncharacterized protein</fullName>
    </submittedName>
</protein>
<organism evidence="2">
    <name type="scientific">Guillardia theta</name>
    <name type="common">Cryptophyte</name>
    <name type="synonym">Cryptomonas phi</name>
    <dbReference type="NCBI Taxonomy" id="55529"/>
    <lineage>
        <taxon>Eukaryota</taxon>
        <taxon>Cryptophyceae</taxon>
        <taxon>Pyrenomonadales</taxon>
        <taxon>Geminigeraceae</taxon>
        <taxon>Guillardia</taxon>
    </lineage>
</organism>
<name>A0A7S4KNS4_GUITH</name>
<keyword evidence="1" id="KW-0732">Signal</keyword>